<reference evidence="4" key="2">
    <citation type="submission" date="2023-02" db="EMBL/GenBank/DDBJ databases">
        <authorList>
            <consortium name="DOE Joint Genome Institute"/>
            <person name="Mondo S.J."/>
            <person name="Chang Y."/>
            <person name="Wang Y."/>
            <person name="Ahrendt S."/>
            <person name="Andreopoulos W."/>
            <person name="Barry K."/>
            <person name="Beard J."/>
            <person name="Benny G.L."/>
            <person name="Blankenship S."/>
            <person name="Bonito G."/>
            <person name="Cuomo C."/>
            <person name="Desiro A."/>
            <person name="Gervers K.A."/>
            <person name="Hundley H."/>
            <person name="Kuo A."/>
            <person name="LaButti K."/>
            <person name="Lang B.F."/>
            <person name="Lipzen A."/>
            <person name="O'Donnell K."/>
            <person name="Pangilinan J."/>
            <person name="Reynolds N."/>
            <person name="Sandor L."/>
            <person name="Smith M.W."/>
            <person name="Tsang A."/>
            <person name="Grigoriev I.V."/>
            <person name="Stajich J.E."/>
            <person name="Spatafora J.W."/>
        </authorList>
    </citation>
    <scope>NUCLEOTIDE SEQUENCE</scope>
    <source>
        <strain evidence="4">RSA 2281</strain>
    </source>
</reference>
<feature type="compositionally biased region" description="Acidic residues" evidence="3">
    <location>
        <begin position="98"/>
        <end position="113"/>
    </location>
</feature>
<feature type="compositionally biased region" description="Basic residues" evidence="3">
    <location>
        <begin position="1"/>
        <end position="11"/>
    </location>
</feature>
<feature type="compositionally biased region" description="Basic and acidic residues" evidence="3">
    <location>
        <begin position="75"/>
        <end position="93"/>
    </location>
</feature>
<dbReference type="Proteomes" id="UP001209540">
    <property type="component" value="Unassembled WGS sequence"/>
</dbReference>
<dbReference type="EMBL" id="JAIXMP010000003">
    <property type="protein sequence ID" value="KAI9275615.1"/>
    <property type="molecule type" value="Genomic_DNA"/>
</dbReference>
<evidence type="ECO:0000256" key="2">
    <source>
        <dbReference type="ARBA" id="ARBA00018780"/>
    </source>
</evidence>
<dbReference type="PANTHER" id="PTHR41805:SF1">
    <property type="entry name" value="RRNA-PROCESSING PROTEIN FYV7"/>
    <property type="match status" value="1"/>
</dbReference>
<evidence type="ECO:0000313" key="4">
    <source>
        <dbReference type="EMBL" id="KAI9275615.1"/>
    </source>
</evidence>
<dbReference type="AlphaFoldDB" id="A0AAD5K9I9"/>
<dbReference type="PANTHER" id="PTHR41805">
    <property type="entry name" value="EXPRESSED PROTEIN"/>
    <property type="match status" value="1"/>
</dbReference>
<evidence type="ECO:0000313" key="5">
    <source>
        <dbReference type="Proteomes" id="UP001209540"/>
    </source>
</evidence>
<accession>A0AAD5K9I9</accession>
<reference evidence="4" key="1">
    <citation type="journal article" date="2022" name="IScience">
        <title>Evolution of zygomycete secretomes and the origins of terrestrial fungal ecologies.</title>
        <authorList>
            <person name="Chang Y."/>
            <person name="Wang Y."/>
            <person name="Mondo S."/>
            <person name="Ahrendt S."/>
            <person name="Andreopoulos W."/>
            <person name="Barry K."/>
            <person name="Beard J."/>
            <person name="Benny G.L."/>
            <person name="Blankenship S."/>
            <person name="Bonito G."/>
            <person name="Cuomo C."/>
            <person name="Desiro A."/>
            <person name="Gervers K.A."/>
            <person name="Hundley H."/>
            <person name="Kuo A."/>
            <person name="LaButti K."/>
            <person name="Lang B.F."/>
            <person name="Lipzen A."/>
            <person name="O'Donnell K."/>
            <person name="Pangilinan J."/>
            <person name="Reynolds N."/>
            <person name="Sandor L."/>
            <person name="Smith M.E."/>
            <person name="Tsang A."/>
            <person name="Grigoriev I.V."/>
            <person name="Stajich J.E."/>
            <person name="Spatafora J.W."/>
        </authorList>
    </citation>
    <scope>NUCLEOTIDE SEQUENCE</scope>
    <source>
        <strain evidence="4">RSA 2281</strain>
    </source>
</reference>
<evidence type="ECO:0000256" key="1">
    <source>
        <dbReference type="ARBA" id="ARBA00006800"/>
    </source>
</evidence>
<comment type="similarity">
    <text evidence="1">Belongs to the FYV7 family.</text>
</comment>
<dbReference type="InterPro" id="IPR013730">
    <property type="entry name" value="Fyv7/TAP26"/>
</dbReference>
<feature type="compositionally biased region" description="Basic residues" evidence="3">
    <location>
        <begin position="20"/>
        <end position="38"/>
    </location>
</feature>
<feature type="compositionally biased region" description="Basic and acidic residues" evidence="3">
    <location>
        <begin position="140"/>
        <end position="170"/>
    </location>
</feature>
<sequence length="211" mass="25072">MMPPKGQKRGGRPLNPLERKVRKRKHELIHKATVKKQYYKSIEKENPQDDTPDYVKEIFGERTIDEDGNVVAYDSGKKDSAFEEEKEQDRVYYLDDASSSDEEEDDEEEDDDDDKGKRSKKKSKMNSESKQHKPNPFKSQIDDRNKARKLTQEQRDKRDRDFAQQAKDRQQYYSKRRRERSQMLAKNSKGQPKMAKQMDHLLEKIQKQMNA</sequence>
<comment type="caution">
    <text evidence="4">The sequence shown here is derived from an EMBL/GenBank/DDBJ whole genome shotgun (WGS) entry which is preliminary data.</text>
</comment>
<evidence type="ECO:0000256" key="3">
    <source>
        <dbReference type="SAM" id="MobiDB-lite"/>
    </source>
</evidence>
<keyword evidence="5" id="KW-1185">Reference proteome</keyword>
<gene>
    <name evidence="4" type="ORF">BDA99DRAFT_495963</name>
</gene>
<organism evidence="4 5">
    <name type="scientific">Phascolomyces articulosus</name>
    <dbReference type="NCBI Taxonomy" id="60185"/>
    <lineage>
        <taxon>Eukaryota</taxon>
        <taxon>Fungi</taxon>
        <taxon>Fungi incertae sedis</taxon>
        <taxon>Mucoromycota</taxon>
        <taxon>Mucoromycotina</taxon>
        <taxon>Mucoromycetes</taxon>
        <taxon>Mucorales</taxon>
        <taxon>Lichtheimiaceae</taxon>
        <taxon>Phascolomyces</taxon>
    </lineage>
</organism>
<name>A0AAD5K9I9_9FUNG</name>
<feature type="region of interest" description="Disordered" evidence="3">
    <location>
        <begin position="1"/>
        <end position="195"/>
    </location>
</feature>
<feature type="compositionally biased region" description="Basic and acidic residues" evidence="3">
    <location>
        <begin position="41"/>
        <end position="65"/>
    </location>
</feature>
<proteinExistence type="inferred from homology"/>
<protein>
    <recommendedName>
        <fullName evidence="2">rRNA-processing protein FYV7</fullName>
    </recommendedName>
</protein>
<dbReference type="Pfam" id="PF08524">
    <property type="entry name" value="rRNA_processing"/>
    <property type="match status" value="1"/>
</dbReference>